<sequence length="97" mass="11083">MKQELLQVILIVSIVVVTMILLIGLLTYTIYRRNYKKHQKNFTDLQLNLKNGDRVEFSNGLIGTLVQVGPEYCDIKIKSGAVMTVGRYAIIRKINDK</sequence>
<name>A0ABS0LP67_9LACT</name>
<dbReference type="InterPro" id="IPR003849">
    <property type="entry name" value="Preprotein_translocase_YajC"/>
</dbReference>
<reference evidence="2 3" key="1">
    <citation type="submission" date="2020-07" db="EMBL/GenBank/DDBJ databases">
        <title>Facklamia lactis sp. nov., isolated from raw milk.</title>
        <authorList>
            <person name="Doll E.V."/>
            <person name="Huptas C."/>
            <person name="Staib L."/>
            <person name="Wenning M."/>
            <person name="Scherer S."/>
        </authorList>
    </citation>
    <scope>NUCLEOTIDE SEQUENCE [LARGE SCALE GENOMIC DNA]</scope>
    <source>
        <strain evidence="2 3">DSM 111018</strain>
    </source>
</reference>
<dbReference type="Proteomes" id="UP000721415">
    <property type="component" value="Unassembled WGS sequence"/>
</dbReference>
<keyword evidence="1" id="KW-0812">Transmembrane</keyword>
<feature type="transmembrane region" description="Helical" evidence="1">
    <location>
        <begin position="6"/>
        <end position="31"/>
    </location>
</feature>
<evidence type="ECO:0000256" key="1">
    <source>
        <dbReference type="SAM" id="Phobius"/>
    </source>
</evidence>
<gene>
    <name evidence="2" type="ORF">HZY91_02610</name>
</gene>
<keyword evidence="1" id="KW-0472">Membrane</keyword>
<evidence type="ECO:0000313" key="2">
    <source>
        <dbReference type="EMBL" id="MBG9985782.1"/>
    </source>
</evidence>
<dbReference type="SMART" id="SM01323">
    <property type="entry name" value="YajC"/>
    <property type="match status" value="1"/>
</dbReference>
<keyword evidence="1" id="KW-1133">Transmembrane helix</keyword>
<keyword evidence="3" id="KW-1185">Reference proteome</keyword>
<dbReference type="Pfam" id="PF02699">
    <property type="entry name" value="YajC"/>
    <property type="match status" value="1"/>
</dbReference>
<accession>A0ABS0LP67</accession>
<organism evidence="2 3">
    <name type="scientific">Facklamia lactis</name>
    <dbReference type="NCBI Taxonomy" id="2749967"/>
    <lineage>
        <taxon>Bacteria</taxon>
        <taxon>Bacillati</taxon>
        <taxon>Bacillota</taxon>
        <taxon>Bacilli</taxon>
        <taxon>Lactobacillales</taxon>
        <taxon>Aerococcaceae</taxon>
        <taxon>Facklamia</taxon>
    </lineage>
</organism>
<proteinExistence type="predicted"/>
<comment type="caution">
    <text evidence="2">The sequence shown here is derived from an EMBL/GenBank/DDBJ whole genome shotgun (WGS) entry which is preliminary data.</text>
</comment>
<protein>
    <submittedName>
        <fullName evidence="2">Preprotein translocase subunit YajC</fullName>
    </submittedName>
</protein>
<dbReference type="EMBL" id="JACBXQ010000001">
    <property type="protein sequence ID" value="MBG9985782.1"/>
    <property type="molecule type" value="Genomic_DNA"/>
</dbReference>
<evidence type="ECO:0000313" key="3">
    <source>
        <dbReference type="Proteomes" id="UP000721415"/>
    </source>
</evidence>
<dbReference type="RefSeq" id="WP_197114403.1">
    <property type="nucleotide sequence ID" value="NZ_JACBXQ010000001.1"/>
</dbReference>